<proteinExistence type="predicted"/>
<dbReference type="OrthoDB" id="2885467at2"/>
<dbReference type="AlphaFoldDB" id="A0A1G8J8E6"/>
<gene>
    <name evidence="1" type="ORF">SAMN05216352_10687</name>
</gene>
<dbReference type="STRING" id="930129.SAMN05216352_10687"/>
<dbReference type="EMBL" id="FNDU01000006">
    <property type="protein sequence ID" value="SDI27343.1"/>
    <property type="molecule type" value="Genomic_DNA"/>
</dbReference>
<name>A0A1G8J8E6_9BACI</name>
<protein>
    <submittedName>
        <fullName evidence="1">Uncharacterized protein</fullName>
    </submittedName>
</protein>
<dbReference type="Proteomes" id="UP000199017">
    <property type="component" value="Unassembled WGS sequence"/>
</dbReference>
<accession>A0A1G8J8E6</accession>
<sequence length="79" mass="9265">MGYVAPTKNEQAVNYGSRLVENEPSIRKIQPIQPATWQRVSSQDTNSAYQFEEEMKRMNKRREIEQKLYGKGRRFDANA</sequence>
<evidence type="ECO:0000313" key="1">
    <source>
        <dbReference type="EMBL" id="SDI27343.1"/>
    </source>
</evidence>
<keyword evidence="2" id="KW-1185">Reference proteome</keyword>
<evidence type="ECO:0000313" key="2">
    <source>
        <dbReference type="Proteomes" id="UP000199017"/>
    </source>
</evidence>
<organism evidence="1 2">
    <name type="scientific">Alteribacillus bidgolensis</name>
    <dbReference type="NCBI Taxonomy" id="930129"/>
    <lineage>
        <taxon>Bacteria</taxon>
        <taxon>Bacillati</taxon>
        <taxon>Bacillota</taxon>
        <taxon>Bacilli</taxon>
        <taxon>Bacillales</taxon>
        <taxon>Bacillaceae</taxon>
        <taxon>Alteribacillus</taxon>
    </lineage>
</organism>
<reference evidence="1 2" key="1">
    <citation type="submission" date="2016-10" db="EMBL/GenBank/DDBJ databases">
        <authorList>
            <person name="de Groot N.N."/>
        </authorList>
    </citation>
    <scope>NUCLEOTIDE SEQUENCE [LARGE SCALE GENOMIC DNA]</scope>
    <source>
        <strain evidence="2">P4B,CCM 7963,CECT 7998,DSM 25260,IBRC-M 10614,KCTC 13821</strain>
    </source>
</reference>
<dbReference type="RefSeq" id="WP_091584995.1">
    <property type="nucleotide sequence ID" value="NZ_FNDU01000006.1"/>
</dbReference>